<evidence type="ECO:0008006" key="3">
    <source>
        <dbReference type="Google" id="ProtNLM"/>
    </source>
</evidence>
<name>A0A521EDX3_9FLAO</name>
<proteinExistence type="predicted"/>
<accession>A0A521EDX3</accession>
<dbReference type="Proteomes" id="UP000317289">
    <property type="component" value="Unassembled WGS sequence"/>
</dbReference>
<gene>
    <name evidence="1" type="ORF">SAMN06265349_104414</name>
</gene>
<protein>
    <recommendedName>
        <fullName evidence="3">DUF1795 domain-containing protein</fullName>
    </recommendedName>
</protein>
<dbReference type="EMBL" id="FXTA01000004">
    <property type="protein sequence ID" value="SMO82032.1"/>
    <property type="molecule type" value="Genomic_DNA"/>
</dbReference>
<evidence type="ECO:0000313" key="2">
    <source>
        <dbReference type="Proteomes" id="UP000317289"/>
    </source>
</evidence>
<reference evidence="1 2" key="1">
    <citation type="submission" date="2017-05" db="EMBL/GenBank/DDBJ databases">
        <authorList>
            <person name="Varghese N."/>
            <person name="Submissions S."/>
        </authorList>
    </citation>
    <scope>NUCLEOTIDE SEQUENCE [LARGE SCALE GENOMIC DNA]</scope>
    <source>
        <strain evidence="1 2">DSM 19382</strain>
    </source>
</reference>
<evidence type="ECO:0000313" key="1">
    <source>
        <dbReference type="EMBL" id="SMO82032.1"/>
    </source>
</evidence>
<dbReference type="AlphaFoldDB" id="A0A521EDX3"/>
<sequence>MKNKTFFILFFILVSFNFYAQSKLLTGNKHLIMLNIPKNWIQVENEQIPFLIKPNEKNVSDNTYMYVYGLDYQSPPDMDLWIEGNNSGLKNDIPQIKISDLNLKFENLKTGNFLTGRYKPVSYIYPDSKEEVLLVIESKTTIITAVLSAKDNVEFNKYLDSFKELVNSLKINGANVTYK</sequence>
<organism evidence="1 2">
    <name type="scientific">Flavobacterium resistens</name>
    <dbReference type="NCBI Taxonomy" id="443612"/>
    <lineage>
        <taxon>Bacteria</taxon>
        <taxon>Pseudomonadati</taxon>
        <taxon>Bacteroidota</taxon>
        <taxon>Flavobacteriia</taxon>
        <taxon>Flavobacteriales</taxon>
        <taxon>Flavobacteriaceae</taxon>
        <taxon>Flavobacterium</taxon>
    </lineage>
</organism>